<dbReference type="PANTHER" id="PTHR27005">
    <property type="entry name" value="WALL-ASSOCIATED RECEPTOR KINASE-LIKE 21"/>
    <property type="match status" value="1"/>
</dbReference>
<name>A0AAV5G243_ELECO</name>
<keyword evidence="1" id="KW-0547">Nucleotide-binding</keyword>
<protein>
    <recommendedName>
        <fullName evidence="3">Protein kinase domain-containing protein</fullName>
    </recommendedName>
</protein>
<sequence>MVAVKRFIQNVKEDFSKEFIVHREINHKNVVRLIGYCIEENALTMVTEYIPNGNLNNVLHHDNRHIPLDVRLRIATECAEALAYMHTYMYTQVIHGDIKPASILLDGRFNAKITDFGISRLVNTDKTLYTENIKGSIGYMDPLFVRMDISL</sequence>
<keyword evidence="5" id="KW-1185">Reference proteome</keyword>
<evidence type="ECO:0000256" key="2">
    <source>
        <dbReference type="ARBA" id="ARBA00022840"/>
    </source>
</evidence>
<comment type="caution">
    <text evidence="4">The sequence shown here is derived from an EMBL/GenBank/DDBJ whole genome shotgun (WGS) entry which is preliminary data.</text>
</comment>
<dbReference type="GO" id="GO:0007166">
    <property type="term" value="P:cell surface receptor signaling pathway"/>
    <property type="evidence" value="ECO:0007669"/>
    <property type="project" value="InterPro"/>
</dbReference>
<dbReference type="GO" id="GO:0005886">
    <property type="term" value="C:plasma membrane"/>
    <property type="evidence" value="ECO:0007669"/>
    <property type="project" value="TreeGrafter"/>
</dbReference>
<keyword evidence="2" id="KW-0067">ATP-binding</keyword>
<evidence type="ECO:0000256" key="1">
    <source>
        <dbReference type="ARBA" id="ARBA00022741"/>
    </source>
</evidence>
<dbReference type="InterPro" id="IPR045274">
    <property type="entry name" value="WAK-like"/>
</dbReference>
<reference evidence="4" key="2">
    <citation type="submission" date="2021-12" db="EMBL/GenBank/DDBJ databases">
        <title>Resequencing data analysis of finger millet.</title>
        <authorList>
            <person name="Hatakeyama M."/>
            <person name="Aluri S."/>
            <person name="Balachadran M.T."/>
            <person name="Sivarajan S.R."/>
            <person name="Poveda L."/>
            <person name="Shimizu-Inatsugi R."/>
            <person name="Schlapbach R."/>
            <person name="Sreeman S.M."/>
            <person name="Shimizu K.K."/>
        </authorList>
    </citation>
    <scope>NUCLEOTIDE SEQUENCE</scope>
</reference>
<feature type="domain" description="Protein kinase" evidence="3">
    <location>
        <begin position="1"/>
        <end position="151"/>
    </location>
</feature>
<dbReference type="Proteomes" id="UP001054889">
    <property type="component" value="Unassembled WGS sequence"/>
</dbReference>
<dbReference type="Pfam" id="PF00069">
    <property type="entry name" value="Pkinase"/>
    <property type="match status" value="1"/>
</dbReference>
<dbReference type="GO" id="GO:0004674">
    <property type="term" value="F:protein serine/threonine kinase activity"/>
    <property type="evidence" value="ECO:0007669"/>
    <property type="project" value="TreeGrafter"/>
</dbReference>
<dbReference type="PANTHER" id="PTHR27005:SF505">
    <property type="entry name" value="PROTEIN KINASE DOMAIN-CONTAINING PROTEIN"/>
    <property type="match status" value="1"/>
</dbReference>
<dbReference type="GO" id="GO:0005524">
    <property type="term" value="F:ATP binding"/>
    <property type="evidence" value="ECO:0007669"/>
    <property type="project" value="UniProtKB-KW"/>
</dbReference>
<gene>
    <name evidence="4" type="primary">gn00398</name>
    <name evidence="4" type="ORF">PR202_gn00398</name>
</gene>
<dbReference type="InterPro" id="IPR011009">
    <property type="entry name" value="Kinase-like_dom_sf"/>
</dbReference>
<dbReference type="SUPFAM" id="SSF56112">
    <property type="entry name" value="Protein kinase-like (PK-like)"/>
    <property type="match status" value="1"/>
</dbReference>
<dbReference type="EMBL" id="BQKI01000199">
    <property type="protein sequence ID" value="GJN41073.1"/>
    <property type="molecule type" value="Genomic_DNA"/>
</dbReference>
<evidence type="ECO:0000259" key="3">
    <source>
        <dbReference type="PROSITE" id="PS50011"/>
    </source>
</evidence>
<dbReference type="AlphaFoldDB" id="A0AAV5G243"/>
<accession>A0AAV5G243</accession>
<evidence type="ECO:0000313" key="5">
    <source>
        <dbReference type="Proteomes" id="UP001054889"/>
    </source>
</evidence>
<evidence type="ECO:0000313" key="4">
    <source>
        <dbReference type="EMBL" id="GJN41073.1"/>
    </source>
</evidence>
<proteinExistence type="predicted"/>
<dbReference type="Gene3D" id="1.10.510.10">
    <property type="entry name" value="Transferase(Phosphotransferase) domain 1"/>
    <property type="match status" value="1"/>
</dbReference>
<reference evidence="4" key="1">
    <citation type="journal article" date="2018" name="DNA Res.">
        <title>Multiple hybrid de novo genome assembly of finger millet, an orphan allotetraploid crop.</title>
        <authorList>
            <person name="Hatakeyama M."/>
            <person name="Aluri S."/>
            <person name="Balachadran M.T."/>
            <person name="Sivarajan S.R."/>
            <person name="Patrignani A."/>
            <person name="Gruter S."/>
            <person name="Poveda L."/>
            <person name="Shimizu-Inatsugi R."/>
            <person name="Baeten J."/>
            <person name="Francoijs K.J."/>
            <person name="Nataraja K.N."/>
            <person name="Reddy Y.A.N."/>
            <person name="Phadnis S."/>
            <person name="Ravikumar R.L."/>
            <person name="Schlapbach R."/>
            <person name="Sreeman S.M."/>
            <person name="Shimizu K.K."/>
        </authorList>
    </citation>
    <scope>NUCLEOTIDE SEQUENCE</scope>
</reference>
<dbReference type="InterPro" id="IPR000719">
    <property type="entry name" value="Prot_kinase_dom"/>
</dbReference>
<organism evidence="4 5">
    <name type="scientific">Eleusine coracana subsp. coracana</name>
    <dbReference type="NCBI Taxonomy" id="191504"/>
    <lineage>
        <taxon>Eukaryota</taxon>
        <taxon>Viridiplantae</taxon>
        <taxon>Streptophyta</taxon>
        <taxon>Embryophyta</taxon>
        <taxon>Tracheophyta</taxon>
        <taxon>Spermatophyta</taxon>
        <taxon>Magnoliopsida</taxon>
        <taxon>Liliopsida</taxon>
        <taxon>Poales</taxon>
        <taxon>Poaceae</taxon>
        <taxon>PACMAD clade</taxon>
        <taxon>Chloridoideae</taxon>
        <taxon>Cynodonteae</taxon>
        <taxon>Eleusininae</taxon>
        <taxon>Eleusine</taxon>
    </lineage>
</organism>
<dbReference type="PROSITE" id="PS50011">
    <property type="entry name" value="PROTEIN_KINASE_DOM"/>
    <property type="match status" value="1"/>
</dbReference>